<dbReference type="PANTHER" id="PTHR37231:SF2">
    <property type="entry name" value="EXPRESSED PROTEIN"/>
    <property type="match status" value="1"/>
</dbReference>
<feature type="transmembrane region" description="Helical" evidence="1">
    <location>
        <begin position="12"/>
        <end position="30"/>
    </location>
</feature>
<dbReference type="PANTHER" id="PTHR37231">
    <property type="entry name" value="EXPRESSED PROTEIN"/>
    <property type="match status" value="1"/>
</dbReference>
<evidence type="ECO:0000313" key="3">
    <source>
        <dbReference type="Proteomes" id="UP001230188"/>
    </source>
</evidence>
<organism evidence="2 3">
    <name type="scientific">Chrysophaeum taylorii</name>
    <dbReference type="NCBI Taxonomy" id="2483200"/>
    <lineage>
        <taxon>Eukaryota</taxon>
        <taxon>Sar</taxon>
        <taxon>Stramenopiles</taxon>
        <taxon>Ochrophyta</taxon>
        <taxon>Pelagophyceae</taxon>
        <taxon>Pelagomonadales</taxon>
        <taxon>Pelagomonadaceae</taxon>
        <taxon>Chrysophaeum</taxon>
    </lineage>
</organism>
<feature type="transmembrane region" description="Helical" evidence="1">
    <location>
        <begin position="42"/>
        <end position="64"/>
    </location>
</feature>
<dbReference type="Proteomes" id="UP001230188">
    <property type="component" value="Unassembled WGS sequence"/>
</dbReference>
<gene>
    <name evidence="2" type="ORF">CTAYLR_008767</name>
</gene>
<accession>A0AAD7XLB7</accession>
<sequence length="122" mass="11882">MSSSSETEVATYGALGTVASGIVFWSEFTLKTTGCGLPAGPGGALGALEGISYLVIVGIIGASATTKLRTGSGLPAGPYGLLGAAEGLAYLAALVGVVVLISQVAEYGYIPNAVPVEGGVCS</sequence>
<evidence type="ECO:0000313" key="2">
    <source>
        <dbReference type="EMBL" id="KAJ8602572.1"/>
    </source>
</evidence>
<evidence type="ECO:0000256" key="1">
    <source>
        <dbReference type="SAM" id="Phobius"/>
    </source>
</evidence>
<comment type="caution">
    <text evidence="2">The sequence shown here is derived from an EMBL/GenBank/DDBJ whole genome shotgun (WGS) entry which is preliminary data.</text>
</comment>
<keyword evidence="1" id="KW-0472">Membrane</keyword>
<name>A0AAD7XLB7_9STRA</name>
<reference evidence="2" key="1">
    <citation type="submission" date="2023-01" db="EMBL/GenBank/DDBJ databases">
        <title>Metagenome sequencing of chrysophaentin producing Chrysophaeum taylorii.</title>
        <authorList>
            <person name="Davison J."/>
            <person name="Bewley C."/>
        </authorList>
    </citation>
    <scope>NUCLEOTIDE SEQUENCE</scope>
    <source>
        <strain evidence="2">NIES-1699</strain>
    </source>
</reference>
<dbReference type="AlphaFoldDB" id="A0AAD7XLB7"/>
<keyword evidence="3" id="KW-1185">Reference proteome</keyword>
<protein>
    <submittedName>
        <fullName evidence="2">Uncharacterized protein</fullName>
    </submittedName>
</protein>
<keyword evidence="1" id="KW-0812">Transmembrane</keyword>
<feature type="transmembrane region" description="Helical" evidence="1">
    <location>
        <begin position="76"/>
        <end position="101"/>
    </location>
</feature>
<keyword evidence="1" id="KW-1133">Transmembrane helix</keyword>
<dbReference type="EMBL" id="JAQMWT010000376">
    <property type="protein sequence ID" value="KAJ8602572.1"/>
    <property type="molecule type" value="Genomic_DNA"/>
</dbReference>
<proteinExistence type="predicted"/>